<dbReference type="InterPro" id="IPR014577">
    <property type="entry name" value="UCP033093_metalloPase"/>
</dbReference>
<evidence type="ECO:0000256" key="5">
    <source>
        <dbReference type="ARBA" id="ARBA00022839"/>
    </source>
</evidence>
<keyword evidence="3" id="KW-0540">Nuclease</keyword>
<accession>A0A9X1QPT6</accession>
<evidence type="ECO:0000259" key="6">
    <source>
        <dbReference type="Pfam" id="PF00149"/>
    </source>
</evidence>
<dbReference type="Proteomes" id="UP001139336">
    <property type="component" value="Unassembled WGS sequence"/>
</dbReference>
<dbReference type="InterPro" id="IPR004843">
    <property type="entry name" value="Calcineurin-like_PHP"/>
</dbReference>
<proteinExistence type="inferred from homology"/>
<gene>
    <name evidence="7" type="ORF">L1O03_07005</name>
</gene>
<dbReference type="Pfam" id="PF00149">
    <property type="entry name" value="Metallophos"/>
    <property type="match status" value="1"/>
</dbReference>
<dbReference type="RefSeq" id="WP_236118777.1">
    <property type="nucleotide sequence ID" value="NZ_JAKGSI010000003.1"/>
</dbReference>
<dbReference type="GO" id="GO:0004527">
    <property type="term" value="F:exonuclease activity"/>
    <property type="evidence" value="ECO:0007669"/>
    <property type="project" value="UniProtKB-KW"/>
</dbReference>
<dbReference type="InterPro" id="IPR041796">
    <property type="entry name" value="Mre11_N"/>
</dbReference>
<dbReference type="EMBL" id="JAKGSI010000003">
    <property type="protein sequence ID" value="MCF4006926.1"/>
    <property type="molecule type" value="Genomic_DNA"/>
</dbReference>
<evidence type="ECO:0000256" key="4">
    <source>
        <dbReference type="ARBA" id="ARBA00022801"/>
    </source>
</evidence>
<dbReference type="AlphaFoldDB" id="A0A9X1QPT6"/>
<dbReference type="PIRSF" id="PIRSF033093">
    <property type="entry name" value="UCP_ML1119"/>
    <property type="match status" value="1"/>
</dbReference>
<dbReference type="InterPro" id="IPR029052">
    <property type="entry name" value="Metallo-depent_PP-like"/>
</dbReference>
<reference evidence="7" key="1">
    <citation type="submission" date="2022-01" db="EMBL/GenBank/DDBJ databases">
        <title>Corynebacterium sp. nov isolated from isolated from the feces of the greater white-fronted geese (Anser albifrons) at Poyang Lake, PR China.</title>
        <authorList>
            <person name="Liu Q."/>
        </authorList>
    </citation>
    <scope>NUCLEOTIDE SEQUENCE</scope>
    <source>
        <strain evidence="7">JCM 32435</strain>
    </source>
</reference>
<feature type="domain" description="Calcineurin-like phosphoesterase" evidence="6">
    <location>
        <begin position="8"/>
        <end position="204"/>
    </location>
</feature>
<evidence type="ECO:0000256" key="2">
    <source>
        <dbReference type="ARBA" id="ARBA00013365"/>
    </source>
</evidence>
<evidence type="ECO:0000256" key="3">
    <source>
        <dbReference type="ARBA" id="ARBA00022722"/>
    </source>
</evidence>
<sequence length="397" mass="43632">MALEQTVTFLHTSDFQLGMIRHDLHGAAQNRFSDDRLGVIRRLGEECVAHGCAFMVVAGDVFEHPTLEPSTTQAALDAFAQVPVPVVLLPGNHDPLIPRSLMDQISRGEVGENLTVLRDSEPVTIAEGVELVGAPLHSKYSEVDLVAEALSPLEPTDSIRILLAHGQMDARSDDHPSAIISRQRVTEALDRGVIDYVALGDTHSAMPLDASRRIWFSGSPETTDYCDLSGGTPSNETNSGTALIVSVTKSSALDARVDVTELNTGRWTWEALEWNLSCREDIDEALAQLRSYPDKQRTVIKYRVRGVLSATDMEYFHASIRDLEPVFACLRVRGDFSELLVEPQEDELDELGLTGFAAEAFEDLRAKAATGQGDEAETAKNALHLFFRLAKKAREDH</sequence>
<dbReference type="InterPro" id="IPR050535">
    <property type="entry name" value="DNA_Repair-Maintenance_Comp"/>
</dbReference>
<dbReference type="SUPFAM" id="SSF56300">
    <property type="entry name" value="Metallo-dependent phosphatases"/>
    <property type="match status" value="1"/>
</dbReference>
<keyword evidence="5 7" id="KW-0269">Exonuclease</keyword>
<organism evidence="7 8">
    <name type="scientific">Corynebacterium uropygiale</name>
    <dbReference type="NCBI Taxonomy" id="1775911"/>
    <lineage>
        <taxon>Bacteria</taxon>
        <taxon>Bacillati</taxon>
        <taxon>Actinomycetota</taxon>
        <taxon>Actinomycetes</taxon>
        <taxon>Mycobacteriales</taxon>
        <taxon>Corynebacteriaceae</taxon>
        <taxon>Corynebacterium</taxon>
    </lineage>
</organism>
<evidence type="ECO:0000313" key="7">
    <source>
        <dbReference type="EMBL" id="MCF4006926.1"/>
    </source>
</evidence>
<comment type="similarity">
    <text evidence="1">Belongs to the SbcD family.</text>
</comment>
<comment type="caution">
    <text evidence="7">The sequence shown here is derived from an EMBL/GenBank/DDBJ whole genome shotgun (WGS) entry which is preliminary data.</text>
</comment>
<dbReference type="Gene3D" id="3.60.21.10">
    <property type="match status" value="1"/>
</dbReference>
<evidence type="ECO:0000313" key="8">
    <source>
        <dbReference type="Proteomes" id="UP001139336"/>
    </source>
</evidence>
<keyword evidence="8" id="KW-1185">Reference proteome</keyword>
<evidence type="ECO:0000256" key="1">
    <source>
        <dbReference type="ARBA" id="ARBA00010555"/>
    </source>
</evidence>
<name>A0A9X1QPT6_9CORY</name>
<dbReference type="PANTHER" id="PTHR30337:SF0">
    <property type="entry name" value="NUCLEASE SBCCD SUBUNIT D"/>
    <property type="match status" value="1"/>
</dbReference>
<dbReference type="CDD" id="cd00840">
    <property type="entry name" value="MPP_Mre11_N"/>
    <property type="match status" value="1"/>
</dbReference>
<protein>
    <recommendedName>
        <fullName evidence="2">Nuclease SbcCD subunit D</fullName>
    </recommendedName>
</protein>
<dbReference type="PANTHER" id="PTHR30337">
    <property type="entry name" value="COMPONENT OF ATP-DEPENDENT DSDNA EXONUCLEASE"/>
    <property type="match status" value="1"/>
</dbReference>
<keyword evidence="4" id="KW-0378">Hydrolase</keyword>